<evidence type="ECO:0000256" key="2">
    <source>
        <dbReference type="ARBA" id="ARBA00022643"/>
    </source>
</evidence>
<comment type="caution">
    <text evidence="4">The sequence shown here is derived from an EMBL/GenBank/DDBJ whole genome shotgun (WGS) entry which is preliminary data.</text>
</comment>
<evidence type="ECO:0000256" key="3">
    <source>
        <dbReference type="ARBA" id="ARBA00023002"/>
    </source>
</evidence>
<evidence type="ECO:0000256" key="1">
    <source>
        <dbReference type="ARBA" id="ARBA00022630"/>
    </source>
</evidence>
<dbReference type="CDD" id="cd04730">
    <property type="entry name" value="NPD_like"/>
    <property type="match status" value="1"/>
</dbReference>
<accession>A0A9X3LN25</accession>
<organism evidence="4 5">
    <name type="scientific">Corynebacterium evansiae</name>
    <dbReference type="NCBI Taxonomy" id="2913499"/>
    <lineage>
        <taxon>Bacteria</taxon>
        <taxon>Bacillati</taxon>
        <taxon>Actinomycetota</taxon>
        <taxon>Actinomycetes</taxon>
        <taxon>Mycobacteriales</taxon>
        <taxon>Corynebacteriaceae</taxon>
        <taxon>Corynebacterium</taxon>
    </lineage>
</organism>
<dbReference type="GO" id="GO:0018580">
    <property type="term" value="F:nitronate monooxygenase activity"/>
    <property type="evidence" value="ECO:0007669"/>
    <property type="project" value="InterPro"/>
</dbReference>
<reference evidence="4" key="1">
    <citation type="submission" date="2022-02" db="EMBL/GenBank/DDBJ databases">
        <title>Corynebacterium sp. from urogenital microbiome.</title>
        <authorList>
            <person name="Cappelli E.A."/>
            <person name="Ribeiro T.G."/>
            <person name="Peixe L."/>
        </authorList>
    </citation>
    <scope>NUCLEOTIDE SEQUENCE</scope>
    <source>
        <strain evidence="4">C8Ua_174</strain>
    </source>
</reference>
<protein>
    <submittedName>
        <fullName evidence="4">Nitronate monooxygenase</fullName>
    </submittedName>
</protein>
<dbReference type="InterPro" id="IPR004136">
    <property type="entry name" value="NMO"/>
</dbReference>
<keyword evidence="4" id="KW-0503">Monooxygenase</keyword>
<evidence type="ECO:0000313" key="4">
    <source>
        <dbReference type="EMBL" id="MCZ9290264.1"/>
    </source>
</evidence>
<keyword evidence="5" id="KW-1185">Reference proteome</keyword>
<proteinExistence type="predicted"/>
<dbReference type="AlphaFoldDB" id="A0A9X3LN25"/>
<dbReference type="InterPro" id="IPR013785">
    <property type="entry name" value="Aldolase_TIM"/>
</dbReference>
<evidence type="ECO:0000313" key="5">
    <source>
        <dbReference type="Proteomes" id="UP001146469"/>
    </source>
</evidence>
<dbReference type="Proteomes" id="UP001146469">
    <property type="component" value="Unassembled WGS sequence"/>
</dbReference>
<dbReference type="RefSeq" id="WP_049050650.1">
    <property type="nucleotide sequence ID" value="NZ_JAKMUT010000007.1"/>
</dbReference>
<dbReference type="Pfam" id="PF03060">
    <property type="entry name" value="NMO"/>
    <property type="match status" value="2"/>
</dbReference>
<dbReference type="PANTHER" id="PTHR32332">
    <property type="entry name" value="2-NITROPROPANE DIOXYGENASE"/>
    <property type="match status" value="1"/>
</dbReference>
<name>A0A9X3LN25_9CORY</name>
<gene>
    <name evidence="4" type="ORF">L8V00_08630</name>
</gene>
<dbReference type="EMBL" id="JAKMUT010000007">
    <property type="protein sequence ID" value="MCZ9290264.1"/>
    <property type="molecule type" value="Genomic_DNA"/>
</dbReference>
<keyword evidence="2" id="KW-0288">FMN</keyword>
<keyword evidence="1" id="KW-0285">Flavoprotein</keyword>
<sequence length="323" mass="33762">MVERIDTRLTRLWGIDKPIIGAPMAGRSDGHLAAAVSRAGGLGMFGAGAGTKPEWILENARITAEAGPYGIGLMVWALEDNPAQFDAVLEAKPKVVSLGFGDPKPYVDRAHEAGISVVAPINTMAQLRQALVAGVDAVCVQGTDAGGHTGHIGTLPLLQIVMEYMQVNAPGVPIAAAGGIATGRGVASVLVAGADAAWVGTALLASPEAAGAPELRQAAIKATASRTVLTDIYDRAEKQKWDTEQWPTRTVRNAFVDVYRPLSEAGEVTDEELIAARAEGGDFADELKLHAGQGVELLRAEVPAGEVVQGMYDEALHCLGRFS</sequence>
<keyword evidence="3" id="KW-0560">Oxidoreductase</keyword>
<dbReference type="SUPFAM" id="SSF51412">
    <property type="entry name" value="Inosine monophosphate dehydrogenase (IMPDH)"/>
    <property type="match status" value="1"/>
</dbReference>
<dbReference type="Gene3D" id="3.20.20.70">
    <property type="entry name" value="Aldolase class I"/>
    <property type="match status" value="1"/>
</dbReference>